<dbReference type="EMBL" id="JAKNDN010000046">
    <property type="protein sequence ID" value="MCG4961809.1"/>
    <property type="molecule type" value="Genomic_DNA"/>
</dbReference>
<dbReference type="EMBL" id="QRYC01000002">
    <property type="protein sequence ID" value="RGU58545.1"/>
    <property type="molecule type" value="Genomic_DNA"/>
</dbReference>
<dbReference type="Proteomes" id="UP000284243">
    <property type="component" value="Unassembled WGS sequence"/>
</dbReference>
<evidence type="ECO:0008006" key="5">
    <source>
        <dbReference type="Google" id="ProtNLM"/>
    </source>
</evidence>
<organism evidence="3 4">
    <name type="scientific">Odoribacter splanchnicus</name>
    <dbReference type="NCBI Taxonomy" id="28118"/>
    <lineage>
        <taxon>Bacteria</taxon>
        <taxon>Pseudomonadati</taxon>
        <taxon>Bacteroidota</taxon>
        <taxon>Bacteroidia</taxon>
        <taxon>Bacteroidales</taxon>
        <taxon>Odoribacteraceae</taxon>
        <taxon>Odoribacter</taxon>
    </lineage>
</organism>
<dbReference type="AlphaFoldDB" id="A0A412TXD7"/>
<dbReference type="RefSeq" id="WP_046404772.1">
    <property type="nucleotide sequence ID" value="NZ_CABJFF010000004.1"/>
</dbReference>
<keyword evidence="1" id="KW-0732">Signal</keyword>
<dbReference type="Proteomes" id="UP001199750">
    <property type="component" value="Unassembled WGS sequence"/>
</dbReference>
<evidence type="ECO:0000256" key="1">
    <source>
        <dbReference type="SAM" id="SignalP"/>
    </source>
</evidence>
<feature type="signal peptide" evidence="1">
    <location>
        <begin position="1"/>
        <end position="25"/>
    </location>
</feature>
<feature type="chain" id="PRO_5042713407" description="Lipoprotein" evidence="1">
    <location>
        <begin position="26"/>
        <end position="229"/>
    </location>
</feature>
<reference evidence="2" key="2">
    <citation type="submission" date="2022-01" db="EMBL/GenBank/DDBJ databases">
        <title>Collection of gut derived symbiotic bacterial strains cultured from healthy donors.</title>
        <authorList>
            <person name="Lin H."/>
            <person name="Kohout C."/>
            <person name="Waligurski E."/>
            <person name="Pamer E.G."/>
        </authorList>
    </citation>
    <scope>NUCLEOTIDE SEQUENCE</scope>
    <source>
        <strain evidence="2">DFI.1.149</strain>
    </source>
</reference>
<name>A0A412TXD7_9BACT</name>
<gene>
    <name evidence="3" type="ORF">DWW57_02195</name>
    <name evidence="2" type="ORF">L0P03_18480</name>
</gene>
<dbReference type="PROSITE" id="PS51257">
    <property type="entry name" value="PROKAR_LIPOPROTEIN"/>
    <property type="match status" value="1"/>
</dbReference>
<accession>A0A412TXD7</accession>
<comment type="caution">
    <text evidence="3">The sequence shown here is derived from an EMBL/GenBank/DDBJ whole genome shotgun (WGS) entry which is preliminary data.</text>
</comment>
<evidence type="ECO:0000313" key="2">
    <source>
        <dbReference type="EMBL" id="MCG4961809.1"/>
    </source>
</evidence>
<evidence type="ECO:0000313" key="3">
    <source>
        <dbReference type="EMBL" id="RGU58545.1"/>
    </source>
</evidence>
<sequence>MNVKLLKNLFVALVAAISISSCSSANDCAMASDEGVAKIKELIKAHVDINECKIYRIEWKEDWKERKLENVLSQISVDYIDKEDNDYNLTINYTDGEFVPEEPRKGKSVLNSYEYTTAIEIDGMNAEKIRHNIASGGELVILQEEGKQYEFKSVEKYMLYMRPVPKDYEDRWKKWSDDYKQEYRQLRQMFELNFIKKDEPKEARGKHIWTNYYTVPFKTNEAGEVEIEQ</sequence>
<protein>
    <recommendedName>
        <fullName evidence="5">Lipoprotein</fullName>
    </recommendedName>
</protein>
<reference evidence="3 4" key="1">
    <citation type="submission" date="2018-08" db="EMBL/GenBank/DDBJ databases">
        <title>A genome reference for cultivated species of the human gut microbiota.</title>
        <authorList>
            <person name="Zou Y."/>
            <person name="Xue W."/>
            <person name="Luo G."/>
        </authorList>
    </citation>
    <scope>NUCLEOTIDE SEQUENCE [LARGE SCALE GENOMIC DNA]</scope>
    <source>
        <strain evidence="3 4">AF16-14</strain>
    </source>
</reference>
<proteinExistence type="predicted"/>
<evidence type="ECO:0000313" key="4">
    <source>
        <dbReference type="Proteomes" id="UP000284243"/>
    </source>
</evidence>